<dbReference type="PANTHER" id="PTHR33542">
    <property type="entry name" value="SIROHYDROCHLORIN FERROCHELATASE, CHLOROPLASTIC"/>
    <property type="match status" value="1"/>
</dbReference>
<sequence>MTEPETSHLFPHSHLSQHSQPSTPLPGRPLPLDSTAQLLTRITAQLGSQLSHVRLNGTRTSMTPTARPALVAVAHGSRDPGALRTVGALLERVRELRPGLDVRLGHIELNHPLLPDTLAGLEGEAVVVPLLLGRGHHVKHDIPQALATAGRHLSARVAAPLGPHPLLVEALYERLVEAGWHLDARTVHGTGVVLAAAGSRDPDSAADTRRTAMLLSERLGGVPVLPAYASVPKLSTPFERGRPHSPTVPEALRALAARGRHRVAVASYFTAPGRFAAESAAKAPWIAAAPMGAHPAMARLVLHRYEEALTHTPATARDAEPAPLRACALAPTLASALASA</sequence>
<dbReference type="CDD" id="cd03414">
    <property type="entry name" value="CbiX_SirB_C"/>
    <property type="match status" value="1"/>
</dbReference>
<keyword evidence="1" id="KW-0479">Metal-binding</keyword>
<dbReference type="InterPro" id="IPR002762">
    <property type="entry name" value="CbiX-like"/>
</dbReference>
<dbReference type="Pfam" id="PF01903">
    <property type="entry name" value="CbiX"/>
    <property type="match status" value="1"/>
</dbReference>
<keyword evidence="5" id="KW-1185">Reference proteome</keyword>
<evidence type="ECO:0000313" key="4">
    <source>
        <dbReference type="EMBL" id="MFC4957319.1"/>
    </source>
</evidence>
<feature type="compositionally biased region" description="Low complexity" evidence="3">
    <location>
        <begin position="7"/>
        <end position="22"/>
    </location>
</feature>
<evidence type="ECO:0000256" key="3">
    <source>
        <dbReference type="SAM" id="MobiDB-lite"/>
    </source>
</evidence>
<organism evidence="4 5">
    <name type="scientific">Streptomyces mauvecolor</name>
    <dbReference type="NCBI Taxonomy" id="58345"/>
    <lineage>
        <taxon>Bacteria</taxon>
        <taxon>Bacillati</taxon>
        <taxon>Actinomycetota</taxon>
        <taxon>Actinomycetes</taxon>
        <taxon>Kitasatosporales</taxon>
        <taxon>Streptomycetaceae</taxon>
        <taxon>Streptomyces</taxon>
    </lineage>
</organism>
<dbReference type="EMBL" id="JBHSIZ010000016">
    <property type="protein sequence ID" value="MFC4957319.1"/>
    <property type="molecule type" value="Genomic_DNA"/>
</dbReference>
<dbReference type="Proteomes" id="UP001595834">
    <property type="component" value="Unassembled WGS sequence"/>
</dbReference>
<evidence type="ECO:0000256" key="2">
    <source>
        <dbReference type="ARBA" id="ARBA00023239"/>
    </source>
</evidence>
<protein>
    <submittedName>
        <fullName evidence="4">Sirohydrochlorin chelatase</fullName>
    </submittedName>
</protein>
<evidence type="ECO:0000313" key="5">
    <source>
        <dbReference type="Proteomes" id="UP001595834"/>
    </source>
</evidence>
<reference evidence="5" key="1">
    <citation type="journal article" date="2019" name="Int. J. Syst. Evol. Microbiol.">
        <title>The Global Catalogue of Microorganisms (GCM) 10K type strain sequencing project: providing services to taxonomists for standard genome sequencing and annotation.</title>
        <authorList>
            <consortium name="The Broad Institute Genomics Platform"/>
            <consortium name="The Broad Institute Genome Sequencing Center for Infectious Disease"/>
            <person name="Wu L."/>
            <person name="Ma J."/>
        </authorList>
    </citation>
    <scope>NUCLEOTIDE SEQUENCE [LARGE SCALE GENOMIC DNA]</scope>
    <source>
        <strain evidence="5">CCM 7224</strain>
    </source>
</reference>
<evidence type="ECO:0000256" key="1">
    <source>
        <dbReference type="ARBA" id="ARBA00022723"/>
    </source>
</evidence>
<dbReference type="CDD" id="cd03416">
    <property type="entry name" value="CbiX_SirB_N"/>
    <property type="match status" value="1"/>
</dbReference>
<name>A0ABV9UNQ5_9ACTN</name>
<proteinExistence type="predicted"/>
<comment type="caution">
    <text evidence="4">The sequence shown here is derived from an EMBL/GenBank/DDBJ whole genome shotgun (WGS) entry which is preliminary data.</text>
</comment>
<feature type="region of interest" description="Disordered" evidence="3">
    <location>
        <begin position="1"/>
        <end position="32"/>
    </location>
</feature>
<dbReference type="InterPro" id="IPR050963">
    <property type="entry name" value="Sirohydro_Cobaltochel/CbiX"/>
</dbReference>
<dbReference type="PANTHER" id="PTHR33542:SF5">
    <property type="entry name" value="FERROCHELATASE CHE1"/>
    <property type="match status" value="1"/>
</dbReference>
<dbReference type="RefSeq" id="WP_344377424.1">
    <property type="nucleotide sequence ID" value="NZ_BAAASQ010000018.1"/>
</dbReference>
<dbReference type="Gene3D" id="3.40.50.1400">
    <property type="match status" value="2"/>
</dbReference>
<accession>A0ABV9UNQ5</accession>
<keyword evidence="2" id="KW-0456">Lyase</keyword>
<dbReference type="SUPFAM" id="SSF53800">
    <property type="entry name" value="Chelatase"/>
    <property type="match status" value="1"/>
</dbReference>
<gene>
    <name evidence="4" type="ORF">ACFPFX_13600</name>
</gene>